<protein>
    <recommendedName>
        <fullName evidence="3">RanBP2-type domain-containing protein</fullName>
    </recommendedName>
</protein>
<organism evidence="1 2">
    <name type="scientific">Streptomonospora arabica</name>
    <dbReference type="NCBI Taxonomy" id="412417"/>
    <lineage>
        <taxon>Bacteria</taxon>
        <taxon>Bacillati</taxon>
        <taxon>Actinomycetota</taxon>
        <taxon>Actinomycetes</taxon>
        <taxon>Streptosporangiales</taxon>
        <taxon>Nocardiopsidaceae</taxon>
        <taxon>Streptomonospora</taxon>
    </lineage>
</organism>
<dbReference type="EMBL" id="JBHSIY010000008">
    <property type="protein sequence ID" value="MFC4867200.1"/>
    <property type="molecule type" value="Genomic_DNA"/>
</dbReference>
<proteinExistence type="predicted"/>
<name>A0ABV9SL07_9ACTN</name>
<evidence type="ECO:0000313" key="2">
    <source>
        <dbReference type="Proteomes" id="UP001595858"/>
    </source>
</evidence>
<evidence type="ECO:0000313" key="1">
    <source>
        <dbReference type="EMBL" id="MFC4867200.1"/>
    </source>
</evidence>
<evidence type="ECO:0008006" key="3">
    <source>
        <dbReference type="Google" id="ProtNLM"/>
    </source>
</evidence>
<dbReference type="Proteomes" id="UP001595858">
    <property type="component" value="Unassembled WGS sequence"/>
</dbReference>
<accession>A0ABV9SL07</accession>
<gene>
    <name evidence="1" type="ORF">ACFPCZ_11205</name>
</gene>
<dbReference type="RefSeq" id="WP_344145269.1">
    <property type="nucleotide sequence ID" value="NZ_BAAAQI010000013.1"/>
</dbReference>
<sequence length="46" mass="5049">MCEPTTRTGPALGNAIIVRNWTCRLCTYSNPDSEDICCQRCGAAKK</sequence>
<keyword evidence="2" id="KW-1185">Reference proteome</keyword>
<reference evidence="2" key="1">
    <citation type="journal article" date="2019" name="Int. J. Syst. Evol. Microbiol.">
        <title>The Global Catalogue of Microorganisms (GCM) 10K type strain sequencing project: providing services to taxonomists for standard genome sequencing and annotation.</title>
        <authorList>
            <consortium name="The Broad Institute Genomics Platform"/>
            <consortium name="The Broad Institute Genome Sequencing Center for Infectious Disease"/>
            <person name="Wu L."/>
            <person name="Ma J."/>
        </authorList>
    </citation>
    <scope>NUCLEOTIDE SEQUENCE [LARGE SCALE GENOMIC DNA]</scope>
    <source>
        <strain evidence="2">CGMCC 4.7304</strain>
    </source>
</reference>
<comment type="caution">
    <text evidence="1">The sequence shown here is derived from an EMBL/GenBank/DDBJ whole genome shotgun (WGS) entry which is preliminary data.</text>
</comment>